<organism evidence="2">
    <name type="scientific">Salmonella enterica</name>
    <name type="common">Salmonella choleraesuis</name>
    <dbReference type="NCBI Taxonomy" id="28901"/>
    <lineage>
        <taxon>Bacteria</taxon>
        <taxon>Pseudomonadati</taxon>
        <taxon>Pseudomonadota</taxon>
        <taxon>Gammaproteobacteria</taxon>
        <taxon>Enterobacterales</taxon>
        <taxon>Enterobacteriaceae</taxon>
        <taxon>Salmonella</taxon>
    </lineage>
</organism>
<dbReference type="GO" id="GO:0006310">
    <property type="term" value="P:DNA recombination"/>
    <property type="evidence" value="ECO:0007669"/>
    <property type="project" value="UniProtKB-KW"/>
</dbReference>
<dbReference type="EMBL" id="AAGBZJ010000037">
    <property type="protein sequence ID" value="EBM2388612.1"/>
    <property type="molecule type" value="Genomic_DNA"/>
</dbReference>
<name>A0A5T5SUZ0_SALER</name>
<keyword evidence="1" id="KW-0233">DNA recombination</keyword>
<comment type="caution">
    <text evidence="2">The sequence shown here is derived from an EMBL/GenBank/DDBJ whole genome shotgun (WGS) entry which is preliminary data.</text>
</comment>
<dbReference type="GO" id="GO:0003677">
    <property type="term" value="F:DNA binding"/>
    <property type="evidence" value="ECO:0007669"/>
    <property type="project" value="InterPro"/>
</dbReference>
<sequence>SVRVGGAIQLNIEGYSLPQIMEMGNWSNEEMVMRYIRNIEAGKKAMIKLMRNAFDE</sequence>
<dbReference type="GO" id="GO:0015074">
    <property type="term" value="P:DNA integration"/>
    <property type="evidence" value="ECO:0007669"/>
    <property type="project" value="InterPro"/>
</dbReference>
<reference evidence="2" key="1">
    <citation type="submission" date="2018-07" db="EMBL/GenBank/DDBJ databases">
        <authorList>
            <consortium name="PulseNet: The National Subtyping Network for Foodborne Disease Surveillance"/>
            <person name="Tarr C.L."/>
            <person name="Trees E."/>
            <person name="Katz L.S."/>
            <person name="Carleton-Romer H.A."/>
            <person name="Stroika S."/>
            <person name="Kucerova Z."/>
            <person name="Roache K.F."/>
            <person name="Sabol A.L."/>
            <person name="Besser J."/>
            <person name="Gerner-Smidt P."/>
        </authorList>
    </citation>
    <scope>NUCLEOTIDE SEQUENCE</scope>
    <source>
        <strain evidence="2">2015AM-3719</strain>
    </source>
</reference>
<dbReference type="InterPro" id="IPR011010">
    <property type="entry name" value="DNA_brk_join_enz"/>
</dbReference>
<evidence type="ECO:0000256" key="1">
    <source>
        <dbReference type="ARBA" id="ARBA00023172"/>
    </source>
</evidence>
<dbReference type="InterPro" id="IPR013762">
    <property type="entry name" value="Integrase-like_cat_sf"/>
</dbReference>
<evidence type="ECO:0000313" key="2">
    <source>
        <dbReference type="EMBL" id="EBM2388612.1"/>
    </source>
</evidence>
<dbReference type="Gene3D" id="1.10.443.10">
    <property type="entry name" value="Intergrase catalytic core"/>
    <property type="match status" value="1"/>
</dbReference>
<protein>
    <submittedName>
        <fullName evidence="2">Recombinase</fullName>
    </submittedName>
</protein>
<proteinExistence type="predicted"/>
<dbReference type="AlphaFoldDB" id="A0A5T5SUZ0"/>
<accession>A0A5T5SUZ0</accession>
<gene>
    <name evidence="2" type="ORF">DWE66_25515</name>
</gene>
<feature type="non-terminal residue" evidence="2">
    <location>
        <position position="1"/>
    </location>
</feature>
<dbReference type="SUPFAM" id="SSF56349">
    <property type="entry name" value="DNA breaking-rejoining enzymes"/>
    <property type="match status" value="1"/>
</dbReference>